<name>A0A1S1J3L0_9FLAO</name>
<evidence type="ECO:0000313" key="4">
    <source>
        <dbReference type="Proteomes" id="UP000180252"/>
    </source>
</evidence>
<comment type="caution">
    <text evidence="2">The sequence shown here is derived from an EMBL/GenBank/DDBJ whole genome shotgun (WGS) entry which is preliminary data.</text>
</comment>
<keyword evidence="1" id="KW-0812">Transmembrane</keyword>
<dbReference type="STRING" id="1278819.BHE19_11635"/>
<organism evidence="2 4">
    <name type="scientific">Flavobacterium tructae</name>
    <dbReference type="NCBI Taxonomy" id="1114873"/>
    <lineage>
        <taxon>Bacteria</taxon>
        <taxon>Pseudomonadati</taxon>
        <taxon>Bacteroidota</taxon>
        <taxon>Flavobacteriia</taxon>
        <taxon>Flavobacteriales</taxon>
        <taxon>Flavobacteriaceae</taxon>
        <taxon>Flavobacterium</taxon>
    </lineage>
</organism>
<proteinExistence type="predicted"/>
<feature type="transmembrane region" description="Helical" evidence="1">
    <location>
        <begin position="70"/>
        <end position="90"/>
    </location>
</feature>
<dbReference type="RefSeq" id="WP_070907608.1">
    <property type="nucleotide sequence ID" value="NZ_MIKE01000024.1"/>
</dbReference>
<sequence>MEFNKIEDILEKYFQGETTIAEENQLKEYFSSPDVAQHLEQYKPMFGYFSQVKEQKSTQAIPLKTKKRKVAWLSIAASAVVLLGIGTYFYTSEKNATPVTAQSELGTYDDPEEALAATQKALALLSNNVNVGIESVQYIKEYEQSKNKIFKQ</sequence>
<gene>
    <name evidence="3" type="ORF">B0A71_13240</name>
    <name evidence="2" type="ORF">BHE19_11635</name>
</gene>
<dbReference type="AlphaFoldDB" id="A0A1S1J3L0"/>
<protein>
    <submittedName>
        <fullName evidence="2">Uncharacterized protein</fullName>
    </submittedName>
</protein>
<reference evidence="2" key="2">
    <citation type="submission" date="2016-09" db="EMBL/GenBank/DDBJ databases">
        <authorList>
            <person name="Capua I."/>
            <person name="De Benedictis P."/>
            <person name="Joannis T."/>
            <person name="Lombin L.H."/>
            <person name="Cattoli G."/>
        </authorList>
    </citation>
    <scope>NUCLEOTIDE SEQUENCE [LARGE SCALE GENOMIC DNA]</scope>
    <source>
        <strain evidence="2">MSU</strain>
    </source>
</reference>
<dbReference type="EMBL" id="MUHG01000018">
    <property type="protein sequence ID" value="OXB19495.1"/>
    <property type="molecule type" value="Genomic_DNA"/>
</dbReference>
<evidence type="ECO:0000313" key="2">
    <source>
        <dbReference type="EMBL" id="OHT44370.1"/>
    </source>
</evidence>
<evidence type="ECO:0000313" key="5">
    <source>
        <dbReference type="Proteomes" id="UP000198319"/>
    </source>
</evidence>
<reference evidence="3 5" key="3">
    <citation type="submission" date="2016-11" db="EMBL/GenBank/DDBJ databases">
        <title>Whole genomes of Flavobacteriaceae.</title>
        <authorList>
            <person name="Stine C."/>
            <person name="Li C."/>
            <person name="Tadesse D."/>
        </authorList>
    </citation>
    <scope>NUCLEOTIDE SEQUENCE [LARGE SCALE GENOMIC DNA]</scope>
    <source>
        <strain evidence="3 5">ATCC BAA-2541</strain>
    </source>
</reference>
<keyword evidence="1" id="KW-0472">Membrane</keyword>
<dbReference type="OrthoDB" id="1098521at2"/>
<keyword evidence="5" id="KW-1185">Reference proteome</keyword>
<evidence type="ECO:0000313" key="3">
    <source>
        <dbReference type="EMBL" id="OXB19495.1"/>
    </source>
</evidence>
<dbReference type="EMBL" id="MIKE01000024">
    <property type="protein sequence ID" value="OHT44370.1"/>
    <property type="molecule type" value="Genomic_DNA"/>
</dbReference>
<reference evidence="4" key="1">
    <citation type="submission" date="2016-09" db="EMBL/GenBank/DDBJ databases">
        <authorList>
            <person name="Chen S."/>
            <person name="Walker E."/>
        </authorList>
    </citation>
    <scope>NUCLEOTIDE SEQUENCE [LARGE SCALE GENOMIC DNA]</scope>
    <source>
        <strain evidence="4">MSU</strain>
    </source>
</reference>
<dbReference type="Proteomes" id="UP000180252">
    <property type="component" value="Unassembled WGS sequence"/>
</dbReference>
<accession>A0A1S1J3L0</accession>
<keyword evidence="1" id="KW-1133">Transmembrane helix</keyword>
<evidence type="ECO:0000256" key="1">
    <source>
        <dbReference type="SAM" id="Phobius"/>
    </source>
</evidence>
<dbReference type="Proteomes" id="UP000198319">
    <property type="component" value="Unassembled WGS sequence"/>
</dbReference>